<dbReference type="PROSITE" id="PS50839">
    <property type="entry name" value="CHASE"/>
    <property type="match status" value="1"/>
</dbReference>
<dbReference type="Proteomes" id="UP001597463">
    <property type="component" value="Unassembled WGS sequence"/>
</dbReference>
<evidence type="ECO:0000259" key="7">
    <source>
        <dbReference type="PROSITE" id="PS50883"/>
    </source>
</evidence>
<evidence type="ECO:0000256" key="4">
    <source>
        <dbReference type="ARBA" id="ARBA00023136"/>
    </source>
</evidence>
<evidence type="ECO:0000256" key="3">
    <source>
        <dbReference type="ARBA" id="ARBA00022989"/>
    </source>
</evidence>
<dbReference type="PANTHER" id="PTHR44757">
    <property type="entry name" value="DIGUANYLATE CYCLASE DGCP"/>
    <property type="match status" value="1"/>
</dbReference>
<dbReference type="NCBIfam" id="TIGR00254">
    <property type="entry name" value="GGDEF"/>
    <property type="match status" value="1"/>
</dbReference>
<accession>A0ABW5UL88</accession>
<gene>
    <name evidence="9" type="ORF">ACFSW6_09415</name>
</gene>
<dbReference type="SUPFAM" id="SSF55073">
    <property type="entry name" value="Nucleotide cyclase"/>
    <property type="match status" value="1"/>
</dbReference>
<comment type="subcellular location">
    <subcellularLocation>
        <location evidence="1">Membrane</location>
    </subcellularLocation>
</comment>
<sequence>MLTSILLPASKPPRARSSETRQANLLASLAFVLGLGIGMVIVVSIDRVQASERQRKLTETAAAHGALVQQLVNRTLSITYAMAVVLREHPTDLASIEQLSGELLPLYSGVDNVQLAPGGVVRNVFPATAHQGPVGHDLLNDPQSREEAELAMAAHDLHIAVPAQLRQGKPGFVGRYPVFIADNRGSQHFWGFVSAVVLLDTVKDIGQFDYLKQQGLAYHLWRTHPVTGKPQTLLRSAAPVTEASATTSIGVPRGRWQLTVSPVDPDAFFNSTRVTGSLLAALIAAAIAALIRSMLMRPVELAQMVRRSTRALEIANHHLKQQATHDSLTGLGNRIRLEHDLNLSIGNGQHQSVQFAVMLLDLDDFKSINDSLGHRAGDAMLQEVAQALERCVRPMDAIYRLGGDEFVIVLNQLGDVDVAGATARKILAAVAQPHLIQGQQIQLTTSLGVVIYPQDASDAESLLSLADVAMYRAKKSGRNQMAFFSPALDHAAQTRLQLVDQLREAVKTEAFELHYQAKVDIASGRTIGAEALLRWKHPVRGLVSPAEFIPLAEETGLIVSIGEWALRTACIQAMSWSRSLDRWLTIAVNLSAKQFQDPALLEKVRQALACSGLPASRLELEITESMMMHKPDEAAATMRALRQLGVHLAVDDFGTGYSSLGYLSRFPIQCLKIDRSFVQNVPDSRADSTIARTIVSLGKSLGLTVVAEGVETQAQLDFLQQHGCHIAQGYLLGRPLESGQFIEQLLGRNIRTGRER</sequence>
<dbReference type="InterPro" id="IPR029787">
    <property type="entry name" value="Nucleotide_cyclase"/>
</dbReference>
<dbReference type="InterPro" id="IPR042240">
    <property type="entry name" value="CHASE_sf"/>
</dbReference>
<reference evidence="10" key="1">
    <citation type="journal article" date="2019" name="Int. J. Syst. Evol. Microbiol.">
        <title>The Global Catalogue of Microorganisms (GCM) 10K type strain sequencing project: providing services to taxonomists for standard genome sequencing and annotation.</title>
        <authorList>
            <consortium name="The Broad Institute Genomics Platform"/>
            <consortium name="The Broad Institute Genome Sequencing Center for Infectious Disease"/>
            <person name="Wu L."/>
            <person name="Ma J."/>
        </authorList>
    </citation>
    <scope>NUCLEOTIDE SEQUENCE [LARGE SCALE GENOMIC DNA]</scope>
    <source>
        <strain evidence="10">TISTR 1906</strain>
    </source>
</reference>
<dbReference type="PANTHER" id="PTHR44757:SF2">
    <property type="entry name" value="BIOFILM ARCHITECTURE MAINTENANCE PROTEIN MBAA"/>
    <property type="match status" value="1"/>
</dbReference>
<dbReference type="InterPro" id="IPR001633">
    <property type="entry name" value="EAL_dom"/>
</dbReference>
<dbReference type="PROSITE" id="PS50883">
    <property type="entry name" value="EAL"/>
    <property type="match status" value="1"/>
</dbReference>
<dbReference type="EMBL" id="JBHUMV010000004">
    <property type="protein sequence ID" value="MFD2754306.1"/>
    <property type="molecule type" value="Genomic_DNA"/>
</dbReference>
<dbReference type="InterPro" id="IPR035919">
    <property type="entry name" value="EAL_sf"/>
</dbReference>
<protein>
    <submittedName>
        <fullName evidence="9">Bifunctional diguanylate cyclase/phosphodiesterase</fullName>
    </submittedName>
</protein>
<dbReference type="InterPro" id="IPR043128">
    <property type="entry name" value="Rev_trsase/Diguanyl_cyclase"/>
</dbReference>
<dbReference type="SUPFAM" id="SSF141868">
    <property type="entry name" value="EAL domain-like"/>
    <property type="match status" value="1"/>
</dbReference>
<dbReference type="SMART" id="SM01079">
    <property type="entry name" value="CHASE"/>
    <property type="match status" value="1"/>
</dbReference>
<organism evidence="9 10">
    <name type="scientific">Comamonas terrae</name>
    <dbReference type="NCBI Taxonomy" id="673548"/>
    <lineage>
        <taxon>Bacteria</taxon>
        <taxon>Pseudomonadati</taxon>
        <taxon>Pseudomonadota</taxon>
        <taxon>Betaproteobacteria</taxon>
        <taxon>Burkholderiales</taxon>
        <taxon>Comamonadaceae</taxon>
        <taxon>Comamonas</taxon>
    </lineage>
</organism>
<evidence type="ECO:0000259" key="6">
    <source>
        <dbReference type="PROSITE" id="PS50839"/>
    </source>
</evidence>
<dbReference type="SMART" id="SM00267">
    <property type="entry name" value="GGDEF"/>
    <property type="match status" value="1"/>
</dbReference>
<evidence type="ECO:0000313" key="10">
    <source>
        <dbReference type="Proteomes" id="UP001597463"/>
    </source>
</evidence>
<dbReference type="InterPro" id="IPR052155">
    <property type="entry name" value="Biofilm_reg_signaling"/>
</dbReference>
<keyword evidence="2 5" id="KW-0812">Transmembrane</keyword>
<dbReference type="PROSITE" id="PS50887">
    <property type="entry name" value="GGDEF"/>
    <property type="match status" value="1"/>
</dbReference>
<dbReference type="Pfam" id="PF00990">
    <property type="entry name" value="GGDEF"/>
    <property type="match status" value="1"/>
</dbReference>
<dbReference type="InterPro" id="IPR000160">
    <property type="entry name" value="GGDEF_dom"/>
</dbReference>
<keyword evidence="4 5" id="KW-0472">Membrane</keyword>
<feature type="domain" description="CHASE" evidence="6">
    <location>
        <begin position="120"/>
        <end position="259"/>
    </location>
</feature>
<evidence type="ECO:0000256" key="5">
    <source>
        <dbReference type="SAM" id="Phobius"/>
    </source>
</evidence>
<evidence type="ECO:0000256" key="2">
    <source>
        <dbReference type="ARBA" id="ARBA00022692"/>
    </source>
</evidence>
<dbReference type="InterPro" id="IPR006189">
    <property type="entry name" value="CHASE_dom"/>
</dbReference>
<feature type="domain" description="GGDEF" evidence="8">
    <location>
        <begin position="353"/>
        <end position="486"/>
    </location>
</feature>
<feature type="transmembrane region" description="Helical" evidence="5">
    <location>
        <begin position="27"/>
        <end position="45"/>
    </location>
</feature>
<dbReference type="CDD" id="cd01948">
    <property type="entry name" value="EAL"/>
    <property type="match status" value="1"/>
</dbReference>
<evidence type="ECO:0000256" key="1">
    <source>
        <dbReference type="ARBA" id="ARBA00004370"/>
    </source>
</evidence>
<name>A0ABW5UL88_9BURK</name>
<feature type="transmembrane region" description="Helical" evidence="5">
    <location>
        <begin position="278"/>
        <end position="295"/>
    </location>
</feature>
<evidence type="ECO:0000313" key="9">
    <source>
        <dbReference type="EMBL" id="MFD2754306.1"/>
    </source>
</evidence>
<dbReference type="Gene3D" id="3.20.20.450">
    <property type="entry name" value="EAL domain"/>
    <property type="match status" value="1"/>
</dbReference>
<proteinExistence type="predicted"/>
<dbReference type="SMART" id="SM00052">
    <property type="entry name" value="EAL"/>
    <property type="match status" value="1"/>
</dbReference>
<keyword evidence="10" id="KW-1185">Reference proteome</keyword>
<evidence type="ECO:0000259" key="8">
    <source>
        <dbReference type="PROSITE" id="PS50887"/>
    </source>
</evidence>
<dbReference type="Pfam" id="PF00563">
    <property type="entry name" value="EAL"/>
    <property type="match status" value="1"/>
</dbReference>
<dbReference type="RefSeq" id="WP_066483874.1">
    <property type="nucleotide sequence ID" value="NZ_BCNT01000029.1"/>
</dbReference>
<feature type="domain" description="EAL" evidence="7">
    <location>
        <begin position="495"/>
        <end position="749"/>
    </location>
</feature>
<keyword evidence="3 5" id="KW-1133">Transmembrane helix</keyword>
<dbReference type="Gene3D" id="3.30.70.270">
    <property type="match status" value="1"/>
</dbReference>
<dbReference type="CDD" id="cd01949">
    <property type="entry name" value="GGDEF"/>
    <property type="match status" value="1"/>
</dbReference>
<dbReference type="Pfam" id="PF03924">
    <property type="entry name" value="CHASE"/>
    <property type="match status" value="1"/>
</dbReference>
<comment type="caution">
    <text evidence="9">The sequence shown here is derived from an EMBL/GenBank/DDBJ whole genome shotgun (WGS) entry which is preliminary data.</text>
</comment>
<dbReference type="Gene3D" id="3.30.450.350">
    <property type="entry name" value="CHASE domain"/>
    <property type="match status" value="1"/>
</dbReference>